<comment type="caution">
    <text evidence="1">The sequence shown here is derived from an EMBL/GenBank/DDBJ whole genome shotgun (WGS) entry which is preliminary data.</text>
</comment>
<reference evidence="1" key="1">
    <citation type="journal article" date="2023" name="G3 (Bethesda)">
        <title>A reference genome for the long-term kleptoplast-retaining sea slug Elysia crispata morphotype clarki.</title>
        <authorList>
            <person name="Eastman K.E."/>
            <person name="Pendleton A.L."/>
            <person name="Shaikh M.A."/>
            <person name="Suttiyut T."/>
            <person name="Ogas R."/>
            <person name="Tomko P."/>
            <person name="Gavelis G."/>
            <person name="Widhalm J.R."/>
            <person name="Wisecaver J.H."/>
        </authorList>
    </citation>
    <scope>NUCLEOTIDE SEQUENCE</scope>
    <source>
        <strain evidence="1">ECLA1</strain>
    </source>
</reference>
<dbReference type="AlphaFoldDB" id="A0AAE0XUR5"/>
<name>A0AAE0XUR5_9GAST</name>
<dbReference type="InterPro" id="IPR005049">
    <property type="entry name" value="STL-like"/>
</dbReference>
<protein>
    <submittedName>
        <fullName evidence="1">Uncharacterized protein</fullName>
    </submittedName>
</protein>
<evidence type="ECO:0000313" key="1">
    <source>
        <dbReference type="EMBL" id="KAK3711264.1"/>
    </source>
</evidence>
<accession>A0AAE0XUR5</accession>
<sequence>MLTACRMSNEAKCKSNDHLETYVTKHPVTKCSYWRLVPEIRMSVLCSLQRLLAVGTRDNNVCPSAPCSGYWRLVPEIRMSVLCSLQRLLAVGTRDKNVCPLLPAAVTGEIRMSVLCSLQQLLAVGTRDKNVCPLLPAAVTGEIRMSVLCSLQQLLAVGTRDKNVCPLLPAAVTGEIRMSGSCSGGPTRDKNVCPLLLQRLLAVGTRDKNVCPLLLQRLLAVGTRDKNVCPLLPAAVTGGCGYWRLVPEIRMSVLCSLQQLLAVGTRDKNVCPLLPAAVTGEIRMSVLCSLQQLLAVGTRDKNVCPLLPAAVTGVKHRLGLLFLCLGLVVILGPIDHLLDTGVTTDYHQTHSARQGETQCDECSSGTDKIRLSQSTVKWVVLDALDSACHDVTGYTNQVGWTVVILTDRIRPVRGCAYPSCHQMTVSDSGRFLDNITWTSYHTRVKLLPWLGAYVAAIQSGAEAILDASCQNPVLLDIATITHLTANPNHGLFYNATQFFSPFRYAGLAADILSQDFIDLKQRSMKKLKENLNGESDMFFTSDFGEIQIRQVVLTMNCVKTGLDVGTSETRHVGDNCSGDKASAAVVIGLETYSTLSTGPTLFLREAFWWIFLHSGLTRDNLELFKSLWIYKIKKFHFVKVGYFFNRMAEDEENLCMKTVTPVAKRTNFLGSGLFQLLRCVNTATCLESFSAFACKLSMAVAVLECMGVEQLEDVARQLIQWVNILELSGIREFQSRNLSNEFTNFAQVRYSMHDRNPLKDQDNGSATWKIKVIDPMRKVCPQAQVPAQGLSSLRLKAKMHDVALVITINYVKLYGVAPYLEFLHRQAFRHVVYCVPDIESFRNYTQVQGLSHLTFIDGLSGGWFFMCECAAHVMRLDLPVKGILQIGDDVLLNTWMLQALPRDKIWMPGGFQKARIDKAREYHAWYHWTQPVGKAAVVRVFSQLTSIASGSQVTEDSATTSTRTLHASRHSVSSASPFQLQTIAKNFLDNYSKNVGLEFVIKRAMDIFYIPNVLKSEFIALSEIFRESQVFIELALPIIHLGLVSRADVTYISGQSLWSNARRQPWLFFNDTKFAFIHPFKTLQHLREAPGKQFFCECFLPRYEQWLNQ</sequence>
<organism evidence="1 2">
    <name type="scientific">Elysia crispata</name>
    <name type="common">lettuce slug</name>
    <dbReference type="NCBI Taxonomy" id="231223"/>
    <lineage>
        <taxon>Eukaryota</taxon>
        <taxon>Metazoa</taxon>
        <taxon>Spiralia</taxon>
        <taxon>Lophotrochozoa</taxon>
        <taxon>Mollusca</taxon>
        <taxon>Gastropoda</taxon>
        <taxon>Heterobranchia</taxon>
        <taxon>Euthyneura</taxon>
        <taxon>Panpulmonata</taxon>
        <taxon>Sacoglossa</taxon>
        <taxon>Placobranchoidea</taxon>
        <taxon>Plakobranchidae</taxon>
        <taxon>Elysia</taxon>
    </lineage>
</organism>
<evidence type="ECO:0000313" key="2">
    <source>
        <dbReference type="Proteomes" id="UP001283361"/>
    </source>
</evidence>
<proteinExistence type="predicted"/>
<dbReference type="PANTHER" id="PTHR31362:SF0">
    <property type="entry name" value="EXOSTOSIN DOMAIN-CONTAINING PROTEIN-RELATED"/>
    <property type="match status" value="1"/>
</dbReference>
<dbReference type="PANTHER" id="PTHR31362">
    <property type="entry name" value="GLYCOSYLTRANSFERASE STELLO1-RELATED"/>
    <property type="match status" value="1"/>
</dbReference>
<dbReference type="Proteomes" id="UP001283361">
    <property type="component" value="Unassembled WGS sequence"/>
</dbReference>
<dbReference type="EMBL" id="JAWDGP010007620">
    <property type="protein sequence ID" value="KAK3711264.1"/>
    <property type="molecule type" value="Genomic_DNA"/>
</dbReference>
<gene>
    <name evidence="1" type="ORF">RRG08_018745</name>
</gene>
<keyword evidence="2" id="KW-1185">Reference proteome</keyword>